<keyword evidence="4" id="KW-1003">Cell membrane</keyword>
<dbReference type="Proteomes" id="UP000518605">
    <property type="component" value="Unassembled WGS sequence"/>
</dbReference>
<comment type="similarity">
    <text evidence="2">Belongs to the binding-protein-dependent transport system permease family. FecCD subfamily.</text>
</comment>
<dbReference type="RefSeq" id="WP_246431889.1">
    <property type="nucleotide sequence ID" value="NZ_CBCSLB010000016.1"/>
</dbReference>
<keyword evidence="5" id="KW-0812">Transmembrane</keyword>
<accession>A0A7W5GC07</accession>
<sequence>MATSNDVNLLYIYLMGVLANRSWEHVLRMLSWTICVMPLALSFIRTLNLLQLGDEAEDNKISV</sequence>
<evidence type="ECO:0000256" key="4">
    <source>
        <dbReference type="ARBA" id="ARBA00022475"/>
    </source>
</evidence>
<organism evidence="8 9">
    <name type="scientific">Paenibacillus endophyticus</name>
    <dbReference type="NCBI Taxonomy" id="1294268"/>
    <lineage>
        <taxon>Bacteria</taxon>
        <taxon>Bacillati</taxon>
        <taxon>Bacillota</taxon>
        <taxon>Bacilli</taxon>
        <taxon>Bacillales</taxon>
        <taxon>Paenibacillaceae</taxon>
        <taxon>Paenibacillus</taxon>
    </lineage>
</organism>
<dbReference type="GO" id="GO:0022857">
    <property type="term" value="F:transmembrane transporter activity"/>
    <property type="evidence" value="ECO:0007669"/>
    <property type="project" value="InterPro"/>
</dbReference>
<dbReference type="GO" id="GO:0005886">
    <property type="term" value="C:plasma membrane"/>
    <property type="evidence" value="ECO:0007669"/>
    <property type="project" value="UniProtKB-SubCell"/>
</dbReference>
<evidence type="ECO:0000256" key="2">
    <source>
        <dbReference type="ARBA" id="ARBA00007935"/>
    </source>
</evidence>
<dbReference type="InterPro" id="IPR037294">
    <property type="entry name" value="ABC_BtuC-like"/>
</dbReference>
<gene>
    <name evidence="8" type="ORF">FHS16_004443</name>
</gene>
<keyword evidence="7" id="KW-0472">Membrane</keyword>
<dbReference type="AlphaFoldDB" id="A0A7W5GC07"/>
<reference evidence="8 9" key="1">
    <citation type="submission" date="2020-08" db="EMBL/GenBank/DDBJ databases">
        <title>Genomic Encyclopedia of Type Strains, Phase III (KMG-III): the genomes of soil and plant-associated and newly described type strains.</title>
        <authorList>
            <person name="Whitman W."/>
        </authorList>
    </citation>
    <scope>NUCLEOTIDE SEQUENCE [LARGE SCALE GENOMIC DNA]</scope>
    <source>
        <strain evidence="8 9">CECT 8234</strain>
    </source>
</reference>
<keyword evidence="6" id="KW-1133">Transmembrane helix</keyword>
<dbReference type="SUPFAM" id="SSF81345">
    <property type="entry name" value="ABC transporter involved in vitamin B12 uptake, BtuC"/>
    <property type="match status" value="1"/>
</dbReference>
<comment type="subcellular location">
    <subcellularLocation>
        <location evidence="1">Cell membrane</location>
        <topology evidence="1">Multi-pass membrane protein</topology>
    </subcellularLocation>
</comment>
<evidence type="ECO:0000256" key="5">
    <source>
        <dbReference type="ARBA" id="ARBA00022692"/>
    </source>
</evidence>
<keyword evidence="9" id="KW-1185">Reference proteome</keyword>
<proteinExistence type="inferred from homology"/>
<name>A0A7W5GC07_9BACL</name>
<evidence type="ECO:0000313" key="8">
    <source>
        <dbReference type="EMBL" id="MBB3154361.1"/>
    </source>
</evidence>
<comment type="caution">
    <text evidence="8">The sequence shown here is derived from an EMBL/GenBank/DDBJ whole genome shotgun (WGS) entry which is preliminary data.</text>
</comment>
<evidence type="ECO:0000256" key="3">
    <source>
        <dbReference type="ARBA" id="ARBA00022448"/>
    </source>
</evidence>
<dbReference type="EMBL" id="JACHXW010000015">
    <property type="protein sequence ID" value="MBB3154361.1"/>
    <property type="molecule type" value="Genomic_DNA"/>
</dbReference>
<dbReference type="InterPro" id="IPR000522">
    <property type="entry name" value="ABC_transptr_permease_BtuC"/>
</dbReference>
<dbReference type="Pfam" id="PF01032">
    <property type="entry name" value="FecCD"/>
    <property type="match status" value="1"/>
</dbReference>
<keyword evidence="3" id="KW-0813">Transport</keyword>
<evidence type="ECO:0000256" key="6">
    <source>
        <dbReference type="ARBA" id="ARBA00022989"/>
    </source>
</evidence>
<protein>
    <submittedName>
        <fullName evidence="8">ABC-type Fe3+-siderophore transport system permease subunit</fullName>
    </submittedName>
</protein>
<evidence type="ECO:0000256" key="7">
    <source>
        <dbReference type="ARBA" id="ARBA00023136"/>
    </source>
</evidence>
<evidence type="ECO:0000313" key="9">
    <source>
        <dbReference type="Proteomes" id="UP000518605"/>
    </source>
</evidence>
<evidence type="ECO:0000256" key="1">
    <source>
        <dbReference type="ARBA" id="ARBA00004651"/>
    </source>
</evidence>
<dbReference type="Gene3D" id="1.10.3470.10">
    <property type="entry name" value="ABC transporter involved in vitamin B12 uptake, BtuC"/>
    <property type="match status" value="1"/>
</dbReference>